<feature type="compositionally biased region" description="Polar residues" evidence="6">
    <location>
        <begin position="419"/>
        <end position="432"/>
    </location>
</feature>
<dbReference type="Proteomes" id="UP001480595">
    <property type="component" value="Unassembled WGS sequence"/>
</dbReference>
<comment type="subcellular location">
    <subcellularLocation>
        <location evidence="1">Membrane</location>
        <topology evidence="1">Multi-pass membrane protein</topology>
    </subcellularLocation>
</comment>
<dbReference type="EMBL" id="JAQQWL010000008">
    <property type="protein sequence ID" value="KAK8061818.1"/>
    <property type="molecule type" value="Genomic_DNA"/>
</dbReference>
<dbReference type="GeneID" id="92092656"/>
<comment type="similarity">
    <text evidence="5">Belongs to the SAT4 family.</text>
</comment>
<dbReference type="InterPro" id="IPR049326">
    <property type="entry name" value="Rhodopsin_dom_fungi"/>
</dbReference>
<feature type="transmembrane region" description="Helical" evidence="7">
    <location>
        <begin position="212"/>
        <end position="235"/>
    </location>
</feature>
<accession>A0ABR1UVE7</accession>
<evidence type="ECO:0000256" key="7">
    <source>
        <dbReference type="SAM" id="Phobius"/>
    </source>
</evidence>
<keyword evidence="2 7" id="KW-0812">Transmembrane</keyword>
<feature type="region of interest" description="Disordered" evidence="6">
    <location>
        <begin position="397"/>
        <end position="432"/>
    </location>
</feature>
<feature type="transmembrane region" description="Helical" evidence="7">
    <location>
        <begin position="42"/>
        <end position="59"/>
    </location>
</feature>
<keyword evidence="10" id="KW-1185">Reference proteome</keyword>
<protein>
    <recommendedName>
        <fullName evidence="8">Rhodopsin domain-containing protein</fullName>
    </recommendedName>
</protein>
<evidence type="ECO:0000256" key="3">
    <source>
        <dbReference type="ARBA" id="ARBA00022989"/>
    </source>
</evidence>
<comment type="caution">
    <text evidence="9">The sequence shown here is derived from an EMBL/GenBank/DDBJ whole genome shotgun (WGS) entry which is preliminary data.</text>
</comment>
<evidence type="ECO:0000313" key="9">
    <source>
        <dbReference type="EMBL" id="KAK8061818.1"/>
    </source>
</evidence>
<name>A0ABR1UVE7_9PEZI</name>
<evidence type="ECO:0000259" key="8">
    <source>
        <dbReference type="Pfam" id="PF20684"/>
    </source>
</evidence>
<keyword evidence="4 7" id="KW-0472">Membrane</keyword>
<dbReference type="InterPro" id="IPR052337">
    <property type="entry name" value="SAT4-like"/>
</dbReference>
<dbReference type="PANTHER" id="PTHR33048:SF92">
    <property type="entry name" value="INTEGRAL MEMBRANE PROTEIN"/>
    <property type="match status" value="1"/>
</dbReference>
<evidence type="ECO:0000256" key="1">
    <source>
        <dbReference type="ARBA" id="ARBA00004141"/>
    </source>
</evidence>
<reference evidence="9 10" key="1">
    <citation type="submission" date="2023-01" db="EMBL/GenBank/DDBJ databases">
        <title>Analysis of 21 Apiospora genomes using comparative genomics revels a genus with tremendous synthesis potential of carbohydrate active enzymes and secondary metabolites.</title>
        <authorList>
            <person name="Sorensen T."/>
        </authorList>
    </citation>
    <scope>NUCLEOTIDE SEQUENCE [LARGE SCALE GENOMIC DNA]</scope>
    <source>
        <strain evidence="9 10">CBS 135458</strain>
    </source>
</reference>
<dbReference type="Pfam" id="PF20684">
    <property type="entry name" value="Fung_rhodopsin"/>
    <property type="match status" value="1"/>
</dbReference>
<feature type="domain" description="Rhodopsin" evidence="8">
    <location>
        <begin position="60"/>
        <end position="305"/>
    </location>
</feature>
<feature type="transmembrane region" description="Helical" evidence="7">
    <location>
        <begin position="164"/>
        <end position="187"/>
    </location>
</feature>
<evidence type="ECO:0000256" key="6">
    <source>
        <dbReference type="SAM" id="MobiDB-lite"/>
    </source>
</evidence>
<dbReference type="RefSeq" id="XP_066715080.1">
    <property type="nucleotide sequence ID" value="XM_066859593.1"/>
</dbReference>
<evidence type="ECO:0000256" key="4">
    <source>
        <dbReference type="ARBA" id="ARBA00023136"/>
    </source>
</evidence>
<feature type="transmembrane region" description="Helical" evidence="7">
    <location>
        <begin position="71"/>
        <end position="93"/>
    </location>
</feature>
<feature type="transmembrane region" description="Helical" evidence="7">
    <location>
        <begin position="128"/>
        <end position="152"/>
    </location>
</feature>
<sequence>MDASQSLNWTLINQMAAALTPEQRDQAEWSIRNTGKIRLNDFQMAIGFLFALASLAFFGRITIRLWSRRRIYLDDGLLIVGYVSLILVTAIFYKRARIIYLVFSLMRGDQVVSLIAIQEIQDVYNQMYWSFCYITFMWTTIYMVKLCYFAFFRTLLSRMPRPLIRYYWVCVVFTIIAWLFCVLQQLINCPYFGASSSKCFPTLPISDSLLSFTFWIGPVLDALTDAAIVSIPILVLRKSQMALLTKIGLAVFLCLSLFMLACSIIRAAGMYYHGILDTPWGVFWCHTEACIGVLMASITAYRSVLMGSGKFFRNFQRYVDRVILMRAHEAEQPMNAQKQASTVRDRFCYFLLSKIPSATLTGLSSMLAESTRAQETNSYLSATETTLDVEVADYHSHLKSNRSTESAPARTEAEHSRSSHQGTSPFFQSYQG</sequence>
<evidence type="ECO:0000313" key="10">
    <source>
        <dbReference type="Proteomes" id="UP001480595"/>
    </source>
</evidence>
<gene>
    <name evidence="9" type="ORF">PG994_008184</name>
</gene>
<proteinExistence type="inferred from homology"/>
<evidence type="ECO:0000256" key="5">
    <source>
        <dbReference type="ARBA" id="ARBA00038359"/>
    </source>
</evidence>
<evidence type="ECO:0000256" key="2">
    <source>
        <dbReference type="ARBA" id="ARBA00022692"/>
    </source>
</evidence>
<feature type="transmembrane region" description="Helical" evidence="7">
    <location>
        <begin position="281"/>
        <end position="301"/>
    </location>
</feature>
<dbReference type="PANTHER" id="PTHR33048">
    <property type="entry name" value="PTH11-LIKE INTEGRAL MEMBRANE PROTEIN (AFU_ORTHOLOGUE AFUA_5G11245)"/>
    <property type="match status" value="1"/>
</dbReference>
<feature type="transmembrane region" description="Helical" evidence="7">
    <location>
        <begin position="247"/>
        <end position="269"/>
    </location>
</feature>
<organism evidence="9 10">
    <name type="scientific">Apiospora phragmitis</name>
    <dbReference type="NCBI Taxonomy" id="2905665"/>
    <lineage>
        <taxon>Eukaryota</taxon>
        <taxon>Fungi</taxon>
        <taxon>Dikarya</taxon>
        <taxon>Ascomycota</taxon>
        <taxon>Pezizomycotina</taxon>
        <taxon>Sordariomycetes</taxon>
        <taxon>Xylariomycetidae</taxon>
        <taxon>Amphisphaeriales</taxon>
        <taxon>Apiosporaceae</taxon>
        <taxon>Apiospora</taxon>
    </lineage>
</organism>
<keyword evidence="3 7" id="KW-1133">Transmembrane helix</keyword>